<dbReference type="InterPro" id="IPR024937">
    <property type="entry name" value="Domain_X"/>
</dbReference>
<keyword evidence="8" id="KW-1185">Reference proteome</keyword>
<dbReference type="GO" id="GO:0009507">
    <property type="term" value="C:chloroplast"/>
    <property type="evidence" value="ECO:0007669"/>
    <property type="project" value="InterPro"/>
</dbReference>
<evidence type="ECO:0000256" key="2">
    <source>
        <dbReference type="ARBA" id="ARBA00022640"/>
    </source>
</evidence>
<keyword evidence="2" id="KW-0934">Plastid</keyword>
<evidence type="ECO:0000313" key="7">
    <source>
        <dbReference type="EMBL" id="KAK4714654.1"/>
    </source>
</evidence>
<name>A0AAV9KMP1_9SOLN</name>
<keyword evidence="4" id="KW-0819">tRNA processing</keyword>
<dbReference type="GO" id="GO:0008033">
    <property type="term" value="P:tRNA processing"/>
    <property type="evidence" value="ECO:0007669"/>
    <property type="project" value="UniProtKB-KW"/>
</dbReference>
<keyword evidence="3" id="KW-0507">mRNA processing</keyword>
<gene>
    <name evidence="7" type="ORF">R3W88_020561</name>
</gene>
<dbReference type="GO" id="GO:0006397">
    <property type="term" value="P:mRNA processing"/>
    <property type="evidence" value="ECO:0007669"/>
    <property type="project" value="UniProtKB-KW"/>
</dbReference>
<dbReference type="InterPro" id="IPR002866">
    <property type="entry name" value="Maturase_MatK"/>
</dbReference>
<accession>A0AAV9KMP1</accession>
<dbReference type="PANTHER" id="PTHR34811:SF1">
    <property type="entry name" value="MATURASE K"/>
    <property type="match status" value="1"/>
</dbReference>
<dbReference type="PANTHER" id="PTHR34811">
    <property type="entry name" value="MATURASE K"/>
    <property type="match status" value="1"/>
</dbReference>
<keyword evidence="5" id="KW-0694">RNA-binding</keyword>
<protein>
    <recommendedName>
        <fullName evidence="6">Domain X domain-containing protein</fullName>
    </recommendedName>
</protein>
<evidence type="ECO:0000256" key="5">
    <source>
        <dbReference type="ARBA" id="ARBA00022884"/>
    </source>
</evidence>
<dbReference type="Pfam" id="PF01348">
    <property type="entry name" value="Intron_maturas2"/>
    <property type="match status" value="1"/>
</dbReference>
<comment type="subcellular location">
    <subcellularLocation>
        <location evidence="1">Plastid</location>
    </subcellularLocation>
</comment>
<dbReference type="Proteomes" id="UP001311915">
    <property type="component" value="Unassembled WGS sequence"/>
</dbReference>
<dbReference type="EMBL" id="JAWPEI010000010">
    <property type="protein sequence ID" value="KAK4714654.1"/>
    <property type="molecule type" value="Genomic_DNA"/>
</dbReference>
<evidence type="ECO:0000256" key="4">
    <source>
        <dbReference type="ARBA" id="ARBA00022694"/>
    </source>
</evidence>
<dbReference type="GO" id="GO:0003723">
    <property type="term" value="F:RNA binding"/>
    <property type="evidence" value="ECO:0007669"/>
    <property type="project" value="UniProtKB-KW"/>
</dbReference>
<dbReference type="AlphaFoldDB" id="A0AAV9KMP1"/>
<sequence length="159" mass="18551">MLENSFLINNPIKKFDTFVPIIPLIQSLAKAHFCTVLGHPISKLVWSDLSESYILLTDLDVYVEIFFIILADLLKKKTLYRIKYMLRLSCARTLDRKHKSTVCTFLKRSGSELLEEFLTSEEQVISLTFPRASSSLWGVYRSRIWYLDIFCINDLANYQ</sequence>
<organism evidence="7 8">
    <name type="scientific">Solanum pinnatisectum</name>
    <name type="common">tansyleaf nightshade</name>
    <dbReference type="NCBI Taxonomy" id="50273"/>
    <lineage>
        <taxon>Eukaryota</taxon>
        <taxon>Viridiplantae</taxon>
        <taxon>Streptophyta</taxon>
        <taxon>Embryophyta</taxon>
        <taxon>Tracheophyta</taxon>
        <taxon>Spermatophyta</taxon>
        <taxon>Magnoliopsida</taxon>
        <taxon>eudicotyledons</taxon>
        <taxon>Gunneridae</taxon>
        <taxon>Pentapetalae</taxon>
        <taxon>asterids</taxon>
        <taxon>lamiids</taxon>
        <taxon>Solanales</taxon>
        <taxon>Solanaceae</taxon>
        <taxon>Solanoideae</taxon>
        <taxon>Solaneae</taxon>
        <taxon>Solanum</taxon>
    </lineage>
</organism>
<evidence type="ECO:0000256" key="3">
    <source>
        <dbReference type="ARBA" id="ARBA00022664"/>
    </source>
</evidence>
<comment type="caution">
    <text evidence="7">The sequence shown here is derived from an EMBL/GenBank/DDBJ whole genome shotgun (WGS) entry which is preliminary data.</text>
</comment>
<evidence type="ECO:0000313" key="8">
    <source>
        <dbReference type="Proteomes" id="UP001311915"/>
    </source>
</evidence>
<proteinExistence type="predicted"/>
<reference evidence="7 8" key="1">
    <citation type="submission" date="2023-10" db="EMBL/GenBank/DDBJ databases">
        <title>Genome-Wide Identification Analysis in wild type Solanum Pinnatisectum Reveals Some Genes Defensing Phytophthora Infestans.</title>
        <authorList>
            <person name="Sun C."/>
        </authorList>
    </citation>
    <scope>NUCLEOTIDE SEQUENCE [LARGE SCALE GENOMIC DNA]</scope>
    <source>
        <strain evidence="7">LQN</strain>
        <tissue evidence="7">Leaf</tissue>
    </source>
</reference>
<feature type="domain" description="Domain X" evidence="6">
    <location>
        <begin position="13"/>
        <end position="129"/>
    </location>
</feature>
<evidence type="ECO:0000256" key="1">
    <source>
        <dbReference type="ARBA" id="ARBA00004474"/>
    </source>
</evidence>
<evidence type="ECO:0000259" key="6">
    <source>
        <dbReference type="Pfam" id="PF01348"/>
    </source>
</evidence>